<name>A0A0V8GHR2_9BACL</name>
<dbReference type="GO" id="GO:1901678">
    <property type="term" value="P:iron coordination entity transport"/>
    <property type="evidence" value="ECO:0007669"/>
    <property type="project" value="UniProtKB-ARBA"/>
</dbReference>
<evidence type="ECO:0000256" key="2">
    <source>
        <dbReference type="ARBA" id="ARBA00008814"/>
    </source>
</evidence>
<protein>
    <submittedName>
        <fullName evidence="7">ABC transporter substrate-binding protein</fullName>
    </submittedName>
</protein>
<dbReference type="RefSeq" id="WP_055969400.1">
    <property type="nucleotide sequence ID" value="NZ_FMYN01000001.1"/>
</dbReference>
<accession>A0A0V8GHR2</accession>
<dbReference type="InterPro" id="IPR002491">
    <property type="entry name" value="ABC_transptr_periplasmic_BD"/>
</dbReference>
<dbReference type="PROSITE" id="PS50983">
    <property type="entry name" value="FE_B12_PBP"/>
    <property type="match status" value="1"/>
</dbReference>
<dbReference type="GO" id="GO:0030288">
    <property type="term" value="C:outer membrane-bounded periplasmic space"/>
    <property type="evidence" value="ECO:0007669"/>
    <property type="project" value="TreeGrafter"/>
</dbReference>
<evidence type="ECO:0000313" key="8">
    <source>
        <dbReference type="Proteomes" id="UP000053797"/>
    </source>
</evidence>
<dbReference type="CDD" id="cd01138">
    <property type="entry name" value="FeuA"/>
    <property type="match status" value="1"/>
</dbReference>
<dbReference type="Gene3D" id="3.40.50.1980">
    <property type="entry name" value="Nitrogenase molybdenum iron protein domain"/>
    <property type="match status" value="2"/>
</dbReference>
<dbReference type="FunFam" id="3.40.50.1980:FF:000017">
    <property type="entry name" value="ABC transporter substrate-binding protein"/>
    <property type="match status" value="1"/>
</dbReference>
<comment type="subcellular location">
    <subcellularLocation>
        <location evidence="1">Cell envelope</location>
    </subcellularLocation>
</comment>
<feature type="signal peptide" evidence="5">
    <location>
        <begin position="1"/>
        <end position="17"/>
    </location>
</feature>
<dbReference type="AlphaFoldDB" id="A0A0V8GHR2"/>
<keyword evidence="4 5" id="KW-0732">Signal</keyword>
<evidence type="ECO:0000256" key="5">
    <source>
        <dbReference type="SAM" id="SignalP"/>
    </source>
</evidence>
<comment type="caution">
    <text evidence="7">The sequence shown here is derived from an EMBL/GenBank/DDBJ whole genome shotgun (WGS) entry which is preliminary data.</text>
</comment>
<organism evidence="7 8">
    <name type="scientific">Exiguobacterium indicum</name>
    <dbReference type="NCBI Taxonomy" id="296995"/>
    <lineage>
        <taxon>Bacteria</taxon>
        <taxon>Bacillati</taxon>
        <taxon>Bacillota</taxon>
        <taxon>Bacilli</taxon>
        <taxon>Bacillales</taxon>
        <taxon>Bacillales Family XII. Incertae Sedis</taxon>
        <taxon>Exiguobacterium</taxon>
    </lineage>
</organism>
<evidence type="ECO:0000256" key="3">
    <source>
        <dbReference type="ARBA" id="ARBA00022448"/>
    </source>
</evidence>
<gene>
    <name evidence="7" type="ORF">AS033_00120</name>
</gene>
<comment type="similarity">
    <text evidence="2">Belongs to the bacterial solute-binding protein 8 family.</text>
</comment>
<dbReference type="Pfam" id="PF01497">
    <property type="entry name" value="Peripla_BP_2"/>
    <property type="match status" value="1"/>
</dbReference>
<evidence type="ECO:0000256" key="1">
    <source>
        <dbReference type="ARBA" id="ARBA00004196"/>
    </source>
</evidence>
<proteinExistence type="inferred from homology"/>
<feature type="domain" description="Fe/B12 periplasmic-binding" evidence="6">
    <location>
        <begin position="53"/>
        <end position="303"/>
    </location>
</feature>
<evidence type="ECO:0000259" key="6">
    <source>
        <dbReference type="PROSITE" id="PS50983"/>
    </source>
</evidence>
<evidence type="ECO:0000256" key="4">
    <source>
        <dbReference type="ARBA" id="ARBA00022729"/>
    </source>
</evidence>
<dbReference type="PANTHER" id="PTHR30532">
    <property type="entry name" value="IRON III DICITRATE-BINDING PERIPLASMIC PROTEIN"/>
    <property type="match status" value="1"/>
</dbReference>
<dbReference type="SUPFAM" id="SSF53807">
    <property type="entry name" value="Helical backbone' metal receptor"/>
    <property type="match status" value="1"/>
</dbReference>
<sequence>MKKLLLPVLLILTLVIAACGNTEKKDDAASGSKNETITYKSENGDIKVPANPKRVVVLAGFAGNVMALDVPVVGVDSWSKANPKFDKLKDVTEVSEENVEKIIELEPDLIIGYSTTKNLDKIKKIAPTVTYTYGKVDYLTQHIEIGKLLNKEQEARDWVKDFKTRAAAAGKDIKAKIGEDATVSVIESFDKQLYVFGDNWGRGTEILYQEMKLKMPDKVTKMALKDGYYALSPEVLPEYAGDYLVFSKSAEADNSFTKTDTFKNIPAVKNDRVFEVDSKEFYFNDPLTLERQLEFFKKSFLGA</sequence>
<dbReference type="PANTHER" id="PTHR30532:SF26">
    <property type="entry name" value="IRON(3+)-HYDROXAMATE-BINDING PROTEIN FHUD"/>
    <property type="match status" value="1"/>
</dbReference>
<evidence type="ECO:0000313" key="7">
    <source>
        <dbReference type="EMBL" id="KSU49806.1"/>
    </source>
</evidence>
<dbReference type="PROSITE" id="PS51257">
    <property type="entry name" value="PROKAR_LIPOPROTEIN"/>
    <property type="match status" value="1"/>
</dbReference>
<keyword evidence="3" id="KW-0813">Transport</keyword>
<dbReference type="InterPro" id="IPR051313">
    <property type="entry name" value="Bact_iron-sidero_bind"/>
</dbReference>
<feature type="chain" id="PRO_5038859369" evidence="5">
    <location>
        <begin position="18"/>
        <end position="303"/>
    </location>
</feature>
<reference evidence="7 8" key="1">
    <citation type="journal article" date="2015" name="Int. J. Syst. Evol. Microbiol.">
        <title>Exiguobacterium enclense sp. nov., isolated from sediment.</title>
        <authorList>
            <person name="Dastager S.G."/>
            <person name="Mawlankar R."/>
            <person name="Sonalkar V.V."/>
            <person name="Thorat M.N."/>
            <person name="Mual P."/>
            <person name="Verma A."/>
            <person name="Krishnamurthi S."/>
            <person name="Tang S.K."/>
            <person name="Li W.J."/>
        </authorList>
    </citation>
    <scope>NUCLEOTIDE SEQUENCE [LARGE SCALE GENOMIC DNA]</scope>
    <source>
        <strain evidence="7 8">NIO-1109</strain>
    </source>
</reference>
<dbReference type="EMBL" id="LNQL01000001">
    <property type="protein sequence ID" value="KSU49806.1"/>
    <property type="molecule type" value="Genomic_DNA"/>
</dbReference>
<dbReference type="Proteomes" id="UP000053797">
    <property type="component" value="Unassembled WGS sequence"/>
</dbReference>
<dbReference type="OrthoDB" id="2241086at2"/>